<dbReference type="InterPro" id="IPR010917">
    <property type="entry name" value="TonB_rcpt_CS"/>
</dbReference>
<dbReference type="Gene3D" id="2.170.130.10">
    <property type="entry name" value="TonB-dependent receptor, plug domain"/>
    <property type="match status" value="1"/>
</dbReference>
<organism evidence="20 21">
    <name type="scientific">Formicincola oecophyllae</name>
    <dbReference type="NCBI Taxonomy" id="2558361"/>
    <lineage>
        <taxon>Bacteria</taxon>
        <taxon>Pseudomonadati</taxon>
        <taxon>Pseudomonadota</taxon>
        <taxon>Alphaproteobacteria</taxon>
        <taxon>Acetobacterales</taxon>
        <taxon>Acetobacteraceae</taxon>
        <taxon>Formicincola</taxon>
    </lineage>
</organism>
<dbReference type="InterPro" id="IPR039426">
    <property type="entry name" value="TonB-dep_rcpt-like"/>
</dbReference>
<comment type="subcellular location">
    <subcellularLocation>
        <location evidence="1 14">Cell outer membrane</location>
        <topology evidence="1 14">Multi-pass membrane protein</topology>
    </subcellularLocation>
</comment>
<dbReference type="PANTHER" id="PTHR32552:SF82">
    <property type="entry name" value="FCUA PROTEIN"/>
    <property type="match status" value="1"/>
</dbReference>
<dbReference type="GO" id="GO:0015891">
    <property type="term" value="P:siderophore transport"/>
    <property type="evidence" value="ECO:0007669"/>
    <property type="project" value="InterPro"/>
</dbReference>
<dbReference type="InterPro" id="IPR036942">
    <property type="entry name" value="Beta-barrel_TonB_sf"/>
</dbReference>
<evidence type="ECO:0000256" key="9">
    <source>
        <dbReference type="ARBA" id="ARBA00023065"/>
    </source>
</evidence>
<dbReference type="InterPro" id="IPR012910">
    <property type="entry name" value="Plug_dom"/>
</dbReference>
<evidence type="ECO:0000259" key="18">
    <source>
        <dbReference type="Pfam" id="PF00593"/>
    </source>
</evidence>
<dbReference type="InterPro" id="IPR010105">
    <property type="entry name" value="TonB_sidphr_rcpt"/>
</dbReference>
<dbReference type="KEGG" id="swf:E3E12_04485"/>
<keyword evidence="6 14" id="KW-0812">Transmembrane</keyword>
<keyword evidence="3 14" id="KW-0813">Transport</keyword>
<evidence type="ECO:0000256" key="4">
    <source>
        <dbReference type="ARBA" id="ARBA00022452"/>
    </source>
</evidence>
<comment type="similarity">
    <text evidence="2 14 16">Belongs to the TonB-dependent receptor family.</text>
</comment>
<evidence type="ECO:0000256" key="13">
    <source>
        <dbReference type="ARBA" id="ARBA00023237"/>
    </source>
</evidence>
<evidence type="ECO:0000313" key="21">
    <source>
        <dbReference type="Proteomes" id="UP000318709"/>
    </source>
</evidence>
<feature type="domain" description="TonB-dependent receptor-like beta-barrel" evidence="18">
    <location>
        <begin position="307"/>
        <end position="732"/>
    </location>
</feature>
<gene>
    <name evidence="20" type="ORF">E3E12_04485</name>
</gene>
<dbReference type="PROSITE" id="PS52016">
    <property type="entry name" value="TONB_DEPENDENT_REC_3"/>
    <property type="match status" value="1"/>
</dbReference>
<keyword evidence="9" id="KW-0406">Ion transport</keyword>
<evidence type="ECO:0000256" key="12">
    <source>
        <dbReference type="ARBA" id="ARBA00023170"/>
    </source>
</evidence>
<dbReference type="InterPro" id="IPR000531">
    <property type="entry name" value="Beta-barrel_TonB"/>
</dbReference>
<dbReference type="PANTHER" id="PTHR32552">
    <property type="entry name" value="FERRICHROME IRON RECEPTOR-RELATED"/>
    <property type="match status" value="1"/>
</dbReference>
<evidence type="ECO:0000256" key="5">
    <source>
        <dbReference type="ARBA" id="ARBA00022496"/>
    </source>
</evidence>
<dbReference type="SUPFAM" id="SSF56935">
    <property type="entry name" value="Porins"/>
    <property type="match status" value="1"/>
</dbReference>
<evidence type="ECO:0000256" key="14">
    <source>
        <dbReference type="PROSITE-ProRule" id="PRU01360"/>
    </source>
</evidence>
<dbReference type="GO" id="GO:0038023">
    <property type="term" value="F:signaling receptor activity"/>
    <property type="evidence" value="ECO:0007669"/>
    <property type="project" value="InterPro"/>
</dbReference>
<dbReference type="PROSITE" id="PS01156">
    <property type="entry name" value="TONB_DEPENDENT_REC_2"/>
    <property type="match status" value="1"/>
</dbReference>
<evidence type="ECO:0000256" key="8">
    <source>
        <dbReference type="ARBA" id="ARBA00023004"/>
    </source>
</evidence>
<dbReference type="CDD" id="cd01347">
    <property type="entry name" value="ligand_gated_channel"/>
    <property type="match status" value="1"/>
</dbReference>
<evidence type="ECO:0000313" key="20">
    <source>
        <dbReference type="EMBL" id="QDH13574.1"/>
    </source>
</evidence>
<feature type="domain" description="TonB-dependent receptor plug" evidence="19">
    <location>
        <begin position="113"/>
        <end position="212"/>
    </location>
</feature>
<dbReference type="Proteomes" id="UP000318709">
    <property type="component" value="Chromosome"/>
</dbReference>
<evidence type="ECO:0000256" key="3">
    <source>
        <dbReference type="ARBA" id="ARBA00022448"/>
    </source>
</evidence>
<dbReference type="EMBL" id="CP038231">
    <property type="protein sequence ID" value="QDH13574.1"/>
    <property type="molecule type" value="Genomic_DNA"/>
</dbReference>
<feature type="region of interest" description="Disordered" evidence="17">
    <location>
        <begin position="1"/>
        <end position="23"/>
    </location>
</feature>
<dbReference type="NCBIfam" id="TIGR01783">
    <property type="entry name" value="TonB-siderophor"/>
    <property type="match status" value="1"/>
</dbReference>
<keyword evidence="11 14" id="KW-0472">Membrane</keyword>
<proteinExistence type="inferred from homology"/>
<name>A0A4Y6U8Q1_9PROT</name>
<keyword evidence="13 14" id="KW-0998">Cell outer membrane</keyword>
<keyword evidence="4 14" id="KW-1134">Transmembrane beta strand</keyword>
<evidence type="ECO:0000256" key="15">
    <source>
        <dbReference type="PROSITE-ProRule" id="PRU10144"/>
    </source>
</evidence>
<accession>A0A4Y6U8Q1</accession>
<dbReference type="GO" id="GO:0015344">
    <property type="term" value="F:siderophore uptake transmembrane transporter activity"/>
    <property type="evidence" value="ECO:0007669"/>
    <property type="project" value="TreeGrafter"/>
</dbReference>
<dbReference type="GO" id="GO:0009279">
    <property type="term" value="C:cell outer membrane"/>
    <property type="evidence" value="ECO:0007669"/>
    <property type="project" value="UniProtKB-SubCell"/>
</dbReference>
<dbReference type="AlphaFoldDB" id="A0A4Y6U8Q1"/>
<keyword evidence="8" id="KW-0408">Iron</keyword>
<feature type="region of interest" description="Disordered" evidence="17">
    <location>
        <begin position="439"/>
        <end position="466"/>
    </location>
</feature>
<evidence type="ECO:0000256" key="11">
    <source>
        <dbReference type="ARBA" id="ARBA00023136"/>
    </source>
</evidence>
<keyword evidence="12 20" id="KW-0675">Receptor</keyword>
<sequence length="772" mass="82907">MPSHLSISPPNPPAAPWAPEKEGGQVPRPLVCPPLWGWVCPYSLLCLGALCVGGAALLWPCASAQAAPVATTTATTSKGAEKLRVVGRRLPPGMSPHYEARTISLGPLGDVKVLDTPFSVGEVRRDVLLNEQLRAITDTAKYLPSVQLEERGDPGLSRPQTRGFEGDIVANTRMDGLNALGTMPYPAEQMDRVDVLNGLAGALYGPQNPSGTFDYITKRPLQGNSTTLNVGADGRGAPLESLDSSQRWGPFAGRLNLLNQNGASYSHGSRMRRNLVSGDFDIHLDEQTVLHLDGSQYSTGAWGLPGTFALKPGIALPRKAPDTARAGYGQKQGGYTTSTSTGLARLEHRFNKDWQVRLGGLYQNAARNTFTVTNTLLNNRGDYNQVVAASTAMDDAKVWSNFAWLNGKARTGFVRHDLVLGSTGYNITLYDPTHAQKYDLGPASLNDPRRVDGPQPRKGGRWRSSNQSVQALIAGDTLHLGHGVSIMGMMGWSWLSVHNWQKSGAPNGHDTHGAAFTPTVAALYKPLPTVTTYFTWGRSIQPGALAPSGSVNVGQTQRAVRSEEYEVGAKWQVNKDLLLSAAAFRMNRPYAFLDPATGVFGNFGMQRNYGVEFMATGHLTKRLAIMAGVTWLDAQLLKTASPLTSHKGVVGVPPVTANVLLDYTLPTVALGKGFSLPGVTALNADFHYVGTRAANVTNTSFAPGYYTLDLGVRHMEMVAHHPVTVRFGVNNVTNQRYWASIYPAGTAGAPKAASTAMAGLPRLWQVTATTAF</sequence>
<evidence type="ECO:0000256" key="17">
    <source>
        <dbReference type="SAM" id="MobiDB-lite"/>
    </source>
</evidence>
<evidence type="ECO:0000256" key="1">
    <source>
        <dbReference type="ARBA" id="ARBA00004571"/>
    </source>
</evidence>
<keyword evidence="5" id="KW-0410">Iron transport</keyword>
<dbReference type="OrthoDB" id="9760333at2"/>
<evidence type="ECO:0000256" key="16">
    <source>
        <dbReference type="RuleBase" id="RU003357"/>
    </source>
</evidence>
<keyword evidence="21" id="KW-1185">Reference proteome</keyword>
<evidence type="ECO:0000259" key="19">
    <source>
        <dbReference type="Pfam" id="PF07715"/>
    </source>
</evidence>
<keyword evidence="10 16" id="KW-0798">TonB box</keyword>
<dbReference type="Pfam" id="PF00593">
    <property type="entry name" value="TonB_dep_Rec_b-barrel"/>
    <property type="match status" value="1"/>
</dbReference>
<dbReference type="InterPro" id="IPR037066">
    <property type="entry name" value="Plug_dom_sf"/>
</dbReference>
<reference evidence="20 21" key="1">
    <citation type="submission" date="2019-03" db="EMBL/GenBank/DDBJ databases">
        <title>The complete genome sequence of Swingsia_sp. F3b2 LMG30590(T).</title>
        <authorList>
            <person name="Chua K.-O."/>
            <person name="Chan K.-G."/>
            <person name="See-Too W.-S."/>
        </authorList>
    </citation>
    <scope>NUCLEOTIDE SEQUENCE [LARGE SCALE GENOMIC DNA]</scope>
    <source>
        <strain evidence="20 21">F3b2</strain>
    </source>
</reference>
<evidence type="ECO:0000256" key="2">
    <source>
        <dbReference type="ARBA" id="ARBA00009810"/>
    </source>
</evidence>
<dbReference type="Pfam" id="PF07715">
    <property type="entry name" value="Plug"/>
    <property type="match status" value="1"/>
</dbReference>
<feature type="short sequence motif" description="TonB C-terminal box" evidence="15">
    <location>
        <begin position="755"/>
        <end position="772"/>
    </location>
</feature>
<evidence type="ECO:0000256" key="10">
    <source>
        <dbReference type="ARBA" id="ARBA00023077"/>
    </source>
</evidence>
<protein>
    <submittedName>
        <fullName evidence="20">TonB-dependent siderophore receptor</fullName>
    </submittedName>
</protein>
<evidence type="ECO:0000256" key="7">
    <source>
        <dbReference type="ARBA" id="ARBA00022729"/>
    </source>
</evidence>
<dbReference type="Gene3D" id="2.40.170.20">
    <property type="entry name" value="TonB-dependent receptor, beta-barrel domain"/>
    <property type="match status" value="1"/>
</dbReference>
<evidence type="ECO:0000256" key="6">
    <source>
        <dbReference type="ARBA" id="ARBA00022692"/>
    </source>
</evidence>
<keyword evidence="7" id="KW-0732">Signal</keyword>